<feature type="domain" description="Solute-binding protein family 3/N-terminal" evidence="6">
    <location>
        <begin position="37"/>
        <end position="265"/>
    </location>
</feature>
<feature type="chain" id="PRO_5014868822" evidence="5">
    <location>
        <begin position="27"/>
        <end position="341"/>
    </location>
</feature>
<gene>
    <name evidence="7" type="ORF">THSYN_09255</name>
</gene>
<dbReference type="Proteomes" id="UP000232638">
    <property type="component" value="Chromosome"/>
</dbReference>
<comment type="similarity">
    <text evidence="1 4">Belongs to the bacterial solute-binding protein 3 family.</text>
</comment>
<evidence type="ECO:0000256" key="2">
    <source>
        <dbReference type="ARBA" id="ARBA00022448"/>
    </source>
</evidence>
<keyword evidence="8" id="KW-1185">Reference proteome</keyword>
<evidence type="ECO:0000256" key="5">
    <source>
        <dbReference type="SAM" id="SignalP"/>
    </source>
</evidence>
<dbReference type="PROSITE" id="PS01039">
    <property type="entry name" value="SBP_BACTERIAL_3"/>
    <property type="match status" value="1"/>
</dbReference>
<dbReference type="SUPFAM" id="SSF53850">
    <property type="entry name" value="Periplasmic binding protein-like II"/>
    <property type="match status" value="1"/>
</dbReference>
<protein>
    <submittedName>
        <fullName evidence="7">ABC transporter substrate-binding protein</fullName>
    </submittedName>
</protein>
<dbReference type="EMBL" id="CP020370">
    <property type="protein sequence ID" value="AUB84702.1"/>
    <property type="molecule type" value="Genomic_DNA"/>
</dbReference>
<dbReference type="InterPro" id="IPR018313">
    <property type="entry name" value="SBP_3_CS"/>
</dbReference>
<dbReference type="KEGG" id="tsy:THSYN_09255"/>
<proteinExistence type="inferred from homology"/>
<sequence length="341" mass="37030">MHPLSRRLAALALLGALPLAPTPTQADTLQDVRARGVLRCAVNGAVPGLSFKDAQDHWSGIDVDFCRAVAAAVLGRADKVELVPTPSGDRFAALRQGKADLLARNTSWTLERDLDPELTFVGILYHDGQGFMVHRNTSTLSARELSKKPVCAAGSSGPQNARTYFARNRMELDLKEFPDTPAATKAYLAGTCYALTADLSQLYAMRAELAGEDAHRILPEMISKEPLAPVVRTGDGRWFDIVRWTLFTLINAEEAGIDSGNVDAARARAHADDIQLLLDVDGQTGKLLGLDRGWSYRIIDQVGNYAEVFERNLGAGSPLKIERGANALWRDGGVLYAPPVR</sequence>
<dbReference type="PANTHER" id="PTHR30085">
    <property type="entry name" value="AMINO ACID ABC TRANSPORTER PERMEASE"/>
    <property type="match status" value="1"/>
</dbReference>
<evidence type="ECO:0000256" key="4">
    <source>
        <dbReference type="RuleBase" id="RU003744"/>
    </source>
</evidence>
<evidence type="ECO:0000259" key="6">
    <source>
        <dbReference type="SMART" id="SM00062"/>
    </source>
</evidence>
<dbReference type="AlphaFoldDB" id="A0A2K8UGQ1"/>
<dbReference type="InterPro" id="IPR001638">
    <property type="entry name" value="Solute-binding_3/MltF_N"/>
</dbReference>
<keyword evidence="2" id="KW-0813">Transport</keyword>
<organism evidence="7 8">
    <name type="scientific">Candidatus Thiodictyon syntrophicum</name>
    <dbReference type="NCBI Taxonomy" id="1166950"/>
    <lineage>
        <taxon>Bacteria</taxon>
        <taxon>Pseudomonadati</taxon>
        <taxon>Pseudomonadota</taxon>
        <taxon>Gammaproteobacteria</taxon>
        <taxon>Chromatiales</taxon>
        <taxon>Chromatiaceae</taxon>
        <taxon>Thiodictyon</taxon>
    </lineage>
</organism>
<evidence type="ECO:0000313" key="8">
    <source>
        <dbReference type="Proteomes" id="UP000232638"/>
    </source>
</evidence>
<accession>A0A2K8UGQ1</accession>
<dbReference type="SMART" id="SM00062">
    <property type="entry name" value="PBPb"/>
    <property type="match status" value="1"/>
</dbReference>
<reference evidence="7 8" key="1">
    <citation type="submission" date="2017-03" db="EMBL/GenBank/DDBJ databases">
        <title>Complete genome sequence of Candidatus 'Thiodictyon syntrophicum' sp. nov. strain Cad16T, a photolithoautotroph purple sulfur bacterium isolated from an alpine meromictic lake.</title>
        <authorList>
            <person name="Luedin S.M."/>
            <person name="Pothier J.F."/>
            <person name="Danza F."/>
            <person name="Storelli N."/>
            <person name="Wittwer M."/>
            <person name="Tonolla M."/>
        </authorList>
    </citation>
    <scope>NUCLEOTIDE SEQUENCE [LARGE SCALE GENOMIC DNA]</scope>
    <source>
        <strain evidence="7 8">Cad16T</strain>
    </source>
</reference>
<dbReference type="OrthoDB" id="9777941at2"/>
<dbReference type="InterPro" id="IPR051455">
    <property type="entry name" value="Bact_solute-bind_prot3"/>
</dbReference>
<evidence type="ECO:0000313" key="7">
    <source>
        <dbReference type="EMBL" id="AUB84702.1"/>
    </source>
</evidence>
<dbReference type="PANTHER" id="PTHR30085:SF7">
    <property type="entry name" value="AMINO-ACID ABC TRANSPORTER-BINDING PROTEIN YHDW-RELATED"/>
    <property type="match status" value="1"/>
</dbReference>
<name>A0A2K8UGQ1_9GAMM</name>
<dbReference type="CDD" id="cd13692">
    <property type="entry name" value="PBP2_BztA"/>
    <property type="match status" value="1"/>
</dbReference>
<dbReference type="GO" id="GO:0006865">
    <property type="term" value="P:amino acid transport"/>
    <property type="evidence" value="ECO:0007669"/>
    <property type="project" value="TreeGrafter"/>
</dbReference>
<dbReference type="Pfam" id="PF00497">
    <property type="entry name" value="SBP_bac_3"/>
    <property type="match status" value="1"/>
</dbReference>
<feature type="signal peptide" evidence="5">
    <location>
        <begin position="1"/>
        <end position="26"/>
    </location>
</feature>
<dbReference type="Gene3D" id="3.40.190.10">
    <property type="entry name" value="Periplasmic binding protein-like II"/>
    <property type="match status" value="2"/>
</dbReference>
<evidence type="ECO:0000256" key="1">
    <source>
        <dbReference type="ARBA" id="ARBA00010333"/>
    </source>
</evidence>
<dbReference type="RefSeq" id="WP_100922354.1">
    <property type="nucleotide sequence ID" value="NZ_CP020370.1"/>
</dbReference>
<keyword evidence="3 5" id="KW-0732">Signal</keyword>
<evidence type="ECO:0000256" key="3">
    <source>
        <dbReference type="ARBA" id="ARBA00022729"/>
    </source>
</evidence>